<dbReference type="EMBL" id="KN432088">
    <property type="protein sequence ID" value="KHG25346.1"/>
    <property type="molecule type" value="Genomic_DNA"/>
</dbReference>
<name>A0A0B0PPM6_GOSAR</name>
<dbReference type="AlphaFoldDB" id="A0A0B0PPM6"/>
<reference evidence="2" key="1">
    <citation type="submission" date="2014-09" db="EMBL/GenBank/DDBJ databases">
        <authorList>
            <person name="Mudge J."/>
            <person name="Ramaraj T."/>
            <person name="Lindquist I.E."/>
            <person name="Bharti A.K."/>
            <person name="Sundararajan A."/>
            <person name="Cameron C.T."/>
            <person name="Woodward J.E."/>
            <person name="May G.D."/>
            <person name="Brubaker C."/>
            <person name="Broadhvest J."/>
            <person name="Wilkins T.A."/>
        </authorList>
    </citation>
    <scope>NUCLEOTIDE SEQUENCE</scope>
    <source>
        <strain evidence="2">cv. AKA8401</strain>
    </source>
</reference>
<evidence type="ECO:0000313" key="2">
    <source>
        <dbReference type="Proteomes" id="UP000032142"/>
    </source>
</evidence>
<protein>
    <submittedName>
        <fullName evidence="1">Uncharacterized protein</fullName>
    </submittedName>
</protein>
<sequence>MVIENDKEVIKKLVQIEGRSSWFENVIGDGCSRWTGFSRIGGSTSCLVIYGQLCGTVSSTCGDL</sequence>
<accession>A0A0B0PPM6</accession>
<evidence type="ECO:0000313" key="1">
    <source>
        <dbReference type="EMBL" id="KHG25346.1"/>
    </source>
</evidence>
<gene>
    <name evidence="1" type="ORF">F383_03204</name>
</gene>
<dbReference type="Proteomes" id="UP000032142">
    <property type="component" value="Unassembled WGS sequence"/>
</dbReference>
<keyword evidence="2" id="KW-1185">Reference proteome</keyword>
<proteinExistence type="predicted"/>
<organism evidence="1 2">
    <name type="scientific">Gossypium arboreum</name>
    <name type="common">Tree cotton</name>
    <name type="synonym">Gossypium nanking</name>
    <dbReference type="NCBI Taxonomy" id="29729"/>
    <lineage>
        <taxon>Eukaryota</taxon>
        <taxon>Viridiplantae</taxon>
        <taxon>Streptophyta</taxon>
        <taxon>Embryophyta</taxon>
        <taxon>Tracheophyta</taxon>
        <taxon>Spermatophyta</taxon>
        <taxon>Magnoliopsida</taxon>
        <taxon>eudicotyledons</taxon>
        <taxon>Gunneridae</taxon>
        <taxon>Pentapetalae</taxon>
        <taxon>rosids</taxon>
        <taxon>malvids</taxon>
        <taxon>Malvales</taxon>
        <taxon>Malvaceae</taxon>
        <taxon>Malvoideae</taxon>
        <taxon>Gossypium</taxon>
    </lineage>
</organism>